<feature type="domain" description="Restriction system protein Mrr-like N-terminal" evidence="2">
    <location>
        <begin position="2"/>
        <end position="33"/>
    </location>
</feature>
<evidence type="ECO:0000313" key="4">
    <source>
        <dbReference type="Proteomes" id="UP000094570"/>
    </source>
</evidence>
<dbReference type="Pfam" id="PF14338">
    <property type="entry name" value="Mrr_N"/>
    <property type="match status" value="1"/>
</dbReference>
<evidence type="ECO:0000313" key="3">
    <source>
        <dbReference type="EMBL" id="ODN29948.1"/>
    </source>
</evidence>
<gene>
    <name evidence="3" type="ORF">A4H02_08055</name>
</gene>
<dbReference type="Gene3D" id="3.40.1350.10">
    <property type="match status" value="1"/>
</dbReference>
<dbReference type="InterPro" id="IPR007560">
    <property type="entry name" value="Restrct_endonuc_IV_Mrr"/>
</dbReference>
<dbReference type="InterPro" id="IPR011856">
    <property type="entry name" value="tRNA_endonuc-like_dom_sf"/>
</dbReference>
<feature type="domain" description="Restriction endonuclease type IV Mrr" evidence="1">
    <location>
        <begin position="95"/>
        <end position="140"/>
    </location>
</feature>
<keyword evidence="4" id="KW-1185">Reference proteome</keyword>
<dbReference type="GO" id="GO:0004519">
    <property type="term" value="F:endonuclease activity"/>
    <property type="evidence" value="ECO:0007669"/>
    <property type="project" value="InterPro"/>
</dbReference>
<reference evidence="4" key="1">
    <citation type="submission" date="2016-04" db="EMBL/GenBank/DDBJ databases">
        <title>The genome sequence project of a novel Fervidobacterium isolate from a hot spring in Thailand.</title>
        <authorList>
            <person name="Gonzalez J.M."/>
            <person name="Cuecas A."/>
            <person name="Kanoksilapatham W."/>
        </authorList>
    </citation>
    <scope>NUCLEOTIDE SEQUENCE [LARGE SCALE GENOMIC DNA]</scope>
    <source>
        <strain evidence="4">FC2004</strain>
    </source>
</reference>
<sequence>MSWAITYLHKAALLEKVRPGIYRITERGLKVLEEKPERIDTKYLLRFPEFGEFLKVARTPHRNGEQSGKLPPEEEIWQAYERYKTSVVQQLVEKIRNVEPRIFERIVIDVLVRMGCGGNLEEAVEVVGKPGDEGIDSVIK</sequence>
<comment type="caution">
    <text evidence="3">The sequence shown here is derived from an EMBL/GenBank/DDBJ whole genome shotgun (WGS) entry which is preliminary data.</text>
</comment>
<accession>A0A1E3G2R4</accession>
<dbReference type="Pfam" id="PF04471">
    <property type="entry name" value="Mrr_cat"/>
    <property type="match status" value="1"/>
</dbReference>
<dbReference type="AlphaFoldDB" id="A0A1E3G2R4"/>
<dbReference type="Proteomes" id="UP000094570">
    <property type="component" value="Unassembled WGS sequence"/>
</dbReference>
<organism evidence="3 4">
    <name type="scientific">Fervidobacterium thailandense</name>
    <dbReference type="NCBI Taxonomy" id="1008305"/>
    <lineage>
        <taxon>Bacteria</taxon>
        <taxon>Thermotogati</taxon>
        <taxon>Thermotogota</taxon>
        <taxon>Thermotogae</taxon>
        <taxon>Thermotogales</taxon>
        <taxon>Fervidobacteriaceae</taxon>
        <taxon>Fervidobacterium</taxon>
    </lineage>
</organism>
<dbReference type="EMBL" id="LWAF01000014">
    <property type="protein sequence ID" value="ODN29948.1"/>
    <property type="molecule type" value="Genomic_DNA"/>
</dbReference>
<proteinExistence type="predicted"/>
<protein>
    <recommendedName>
        <fullName evidence="5">Restriction endonuclease</fullName>
    </recommendedName>
</protein>
<dbReference type="GO" id="GO:0009307">
    <property type="term" value="P:DNA restriction-modification system"/>
    <property type="evidence" value="ECO:0007669"/>
    <property type="project" value="InterPro"/>
</dbReference>
<dbReference type="GO" id="GO:0003677">
    <property type="term" value="F:DNA binding"/>
    <property type="evidence" value="ECO:0007669"/>
    <property type="project" value="InterPro"/>
</dbReference>
<evidence type="ECO:0008006" key="5">
    <source>
        <dbReference type="Google" id="ProtNLM"/>
    </source>
</evidence>
<evidence type="ECO:0000259" key="2">
    <source>
        <dbReference type="Pfam" id="PF14338"/>
    </source>
</evidence>
<dbReference type="InterPro" id="IPR025745">
    <property type="entry name" value="Mrr-like_N_dom"/>
</dbReference>
<name>A0A1E3G2R4_9BACT</name>
<evidence type="ECO:0000259" key="1">
    <source>
        <dbReference type="Pfam" id="PF04471"/>
    </source>
</evidence>
<dbReference type="OrthoDB" id="9803736at2"/>